<accession>A0ABM7D7W0</accession>
<keyword evidence="3" id="KW-1185">Reference proteome</keyword>
<organism evidence="1 3">
    <name type="scientific">Streptomyces ambofaciens</name>
    <dbReference type="NCBI Taxonomy" id="1889"/>
    <lineage>
        <taxon>Bacteria</taxon>
        <taxon>Bacillati</taxon>
        <taxon>Actinomycetota</taxon>
        <taxon>Actinomycetes</taxon>
        <taxon>Kitasatosporales</taxon>
        <taxon>Streptomycetaceae</taxon>
        <taxon>Streptomyces</taxon>
    </lineage>
</organism>
<evidence type="ECO:0000313" key="1">
    <source>
        <dbReference type="EMBL" id="ANB04069.1"/>
    </source>
</evidence>
<reference evidence="3" key="1">
    <citation type="submission" date="2015-10" db="EMBL/GenBank/DDBJ databases">
        <title>Complete genome sequence of Streptomyces ambofaciens DSM 40697.</title>
        <authorList>
            <person name="Thibessard A."/>
            <person name="Leblond P."/>
        </authorList>
    </citation>
    <scope>NUCLEOTIDE SEQUENCE [LARGE SCALE GENOMIC DNA]</scope>
    <source>
        <strain evidence="3">DSM 40697</strain>
    </source>
</reference>
<reference evidence="1 3" key="2">
    <citation type="journal article" date="2016" name="Genome Announc.">
        <title>Complete Genome Sequence of Streptomyces ambofaciens DSM 40697, a Paradigm for Genome Plasticity Studies.</title>
        <authorList>
            <person name="Thibessard A."/>
            <person name="Leblond P."/>
        </authorList>
    </citation>
    <scope>NUCLEOTIDE SEQUENCE [LARGE SCALE GENOMIC DNA]</scope>
    <source>
        <strain evidence="1 3">DSM 40697</strain>
    </source>
</reference>
<dbReference type="RefSeq" id="WP_063480851.1">
    <property type="nucleotide sequence ID" value="NZ_CP012949.1"/>
</dbReference>
<evidence type="ECO:0008006" key="4">
    <source>
        <dbReference type="Google" id="ProtNLM"/>
    </source>
</evidence>
<sequence length="161" mass="17548">MISVDDSTDDEPSVTIRCQDNASVCVTLCDRFSFDADSVHYAVELRAPGLTARVDEVVAWIWDSDLAPFLEELAADYRGWDGERSWRNNDRDVAVSAVFGSGGKVGLTWSLRPWPTAAGGWAASVTTWLEAGEQMASLAADVRHFLAGEQQERPVSASPGR</sequence>
<gene>
    <name evidence="1" type="ORF">SAM40697_0106</name>
    <name evidence="2" type="ORF">SAM40697_6819</name>
</gene>
<proteinExistence type="predicted"/>
<name>A0ABM7D7W0_STRAM</name>
<dbReference type="Proteomes" id="UP000076720">
    <property type="component" value="Chromosome"/>
</dbReference>
<protein>
    <recommendedName>
        <fullName evidence="4">Permease</fullName>
    </recommendedName>
</protein>
<evidence type="ECO:0000313" key="2">
    <source>
        <dbReference type="EMBL" id="ANB10771.1"/>
    </source>
</evidence>
<evidence type="ECO:0000313" key="3">
    <source>
        <dbReference type="Proteomes" id="UP000076720"/>
    </source>
</evidence>
<dbReference type="EMBL" id="CP012949">
    <property type="protein sequence ID" value="ANB10771.1"/>
    <property type="molecule type" value="Genomic_DNA"/>
</dbReference>
<dbReference type="InterPro" id="IPR046196">
    <property type="entry name" value="DUF6228"/>
</dbReference>
<dbReference type="Pfam" id="PF19739">
    <property type="entry name" value="DUF6228"/>
    <property type="match status" value="1"/>
</dbReference>
<dbReference type="EMBL" id="CP012949">
    <property type="protein sequence ID" value="ANB04069.1"/>
    <property type="molecule type" value="Genomic_DNA"/>
</dbReference>